<dbReference type="InterPro" id="IPR008979">
    <property type="entry name" value="Galactose-bd-like_sf"/>
</dbReference>
<feature type="domain" description="Beta galactosidase small chain/" evidence="8">
    <location>
        <begin position="737"/>
        <end position="1008"/>
    </location>
</feature>
<dbReference type="InterPro" id="IPR004199">
    <property type="entry name" value="B-gal_small/dom_5"/>
</dbReference>
<protein>
    <recommendedName>
        <fullName evidence="3 7">Beta-galactosidase</fullName>
        <ecNumber evidence="3 7">3.2.1.23</ecNumber>
    </recommendedName>
    <alternativeName>
        <fullName evidence="6 7">Lactase</fullName>
    </alternativeName>
</protein>
<dbReference type="Pfam" id="PF16353">
    <property type="entry name" value="LacZ_4"/>
    <property type="match status" value="1"/>
</dbReference>
<dbReference type="InterPro" id="IPR050347">
    <property type="entry name" value="Bact_Beta-galactosidase"/>
</dbReference>
<dbReference type="SUPFAM" id="SSF49303">
    <property type="entry name" value="beta-Galactosidase/glucuronidase domain"/>
    <property type="match status" value="2"/>
</dbReference>
<evidence type="ECO:0000313" key="9">
    <source>
        <dbReference type="EMBL" id="MEL0608686.1"/>
    </source>
</evidence>
<dbReference type="PANTHER" id="PTHR46323:SF2">
    <property type="entry name" value="BETA-GALACTOSIDASE"/>
    <property type="match status" value="1"/>
</dbReference>
<keyword evidence="4 7" id="KW-0378">Hydrolase</keyword>
<dbReference type="Gene3D" id="2.60.40.10">
    <property type="entry name" value="Immunoglobulins"/>
    <property type="match status" value="2"/>
</dbReference>
<dbReference type="InterPro" id="IPR032312">
    <property type="entry name" value="LacZ_4"/>
</dbReference>
<name>A0ABU9FR59_9VIBR</name>
<dbReference type="Proteomes" id="UP001377160">
    <property type="component" value="Unassembled WGS sequence"/>
</dbReference>
<dbReference type="InterPro" id="IPR017853">
    <property type="entry name" value="GH"/>
</dbReference>
<dbReference type="EC" id="3.2.1.23" evidence="3 7"/>
<dbReference type="InterPro" id="IPR006103">
    <property type="entry name" value="Glyco_hydro_2_cat"/>
</dbReference>
<dbReference type="PROSITE" id="PS00608">
    <property type="entry name" value="GLYCOSYL_HYDROL_F2_2"/>
    <property type="match status" value="1"/>
</dbReference>
<dbReference type="PROSITE" id="PS00719">
    <property type="entry name" value="GLYCOSYL_HYDROL_F2_1"/>
    <property type="match status" value="1"/>
</dbReference>
<accession>A0ABU9FR59</accession>
<evidence type="ECO:0000313" key="10">
    <source>
        <dbReference type="Proteomes" id="UP001377160"/>
    </source>
</evidence>
<dbReference type="GO" id="GO:0004565">
    <property type="term" value="F:beta-galactosidase activity"/>
    <property type="evidence" value="ECO:0007669"/>
    <property type="project" value="UniProtKB-EC"/>
</dbReference>
<dbReference type="Gene3D" id="2.60.120.260">
    <property type="entry name" value="Galactose-binding domain-like"/>
    <property type="match status" value="1"/>
</dbReference>
<evidence type="ECO:0000256" key="6">
    <source>
        <dbReference type="ARBA" id="ARBA00032230"/>
    </source>
</evidence>
<dbReference type="InterPro" id="IPR013783">
    <property type="entry name" value="Ig-like_fold"/>
</dbReference>
<evidence type="ECO:0000256" key="5">
    <source>
        <dbReference type="ARBA" id="ARBA00023295"/>
    </source>
</evidence>
<dbReference type="Gene3D" id="3.20.20.80">
    <property type="entry name" value="Glycosidases"/>
    <property type="match status" value="1"/>
</dbReference>
<comment type="caution">
    <text evidence="9">The sequence shown here is derived from an EMBL/GenBank/DDBJ whole genome shotgun (WGS) entry which is preliminary data.</text>
</comment>
<comment type="similarity">
    <text evidence="2 7">Belongs to the glycosyl hydrolase 2 family.</text>
</comment>
<dbReference type="RefSeq" id="WP_341635029.1">
    <property type="nucleotide sequence ID" value="NZ_JBANDX010000006.1"/>
</dbReference>
<organism evidence="9 10">
    <name type="scientific">Vibrio echinoideorum</name>
    <dbReference type="NCBI Taxonomy" id="2100116"/>
    <lineage>
        <taxon>Bacteria</taxon>
        <taxon>Pseudomonadati</taxon>
        <taxon>Pseudomonadota</taxon>
        <taxon>Gammaproteobacteria</taxon>
        <taxon>Vibrionales</taxon>
        <taxon>Vibrionaceae</taxon>
        <taxon>Vibrio</taxon>
    </lineage>
</organism>
<dbReference type="NCBIfam" id="NF007666">
    <property type="entry name" value="PRK10340.1"/>
    <property type="match status" value="1"/>
</dbReference>
<dbReference type="Pfam" id="PF02837">
    <property type="entry name" value="Glyco_hydro_2_N"/>
    <property type="match status" value="1"/>
</dbReference>
<dbReference type="InterPro" id="IPR014718">
    <property type="entry name" value="GH-type_carb-bd"/>
</dbReference>
<dbReference type="InterPro" id="IPR006101">
    <property type="entry name" value="Glyco_hydro_2"/>
</dbReference>
<evidence type="ECO:0000256" key="3">
    <source>
        <dbReference type="ARBA" id="ARBA00012756"/>
    </source>
</evidence>
<comment type="catalytic activity">
    <reaction evidence="1 7">
        <text>Hydrolysis of terminal non-reducing beta-D-galactose residues in beta-D-galactosides.</text>
        <dbReference type="EC" id="3.2.1.23"/>
    </reaction>
</comment>
<keyword evidence="5 7" id="KW-0326">Glycosidase</keyword>
<gene>
    <name evidence="9" type="primary">ebgA</name>
    <name evidence="9" type="ORF">V8Z71_10230</name>
</gene>
<keyword evidence="10" id="KW-1185">Reference proteome</keyword>
<dbReference type="SUPFAM" id="SSF51445">
    <property type="entry name" value="(Trans)glycosidases"/>
    <property type="match status" value="1"/>
</dbReference>
<proteinExistence type="inferred from homology"/>
<dbReference type="Gene3D" id="2.70.98.10">
    <property type="match status" value="1"/>
</dbReference>
<evidence type="ECO:0000256" key="1">
    <source>
        <dbReference type="ARBA" id="ARBA00001412"/>
    </source>
</evidence>
<evidence type="ECO:0000256" key="2">
    <source>
        <dbReference type="ARBA" id="ARBA00007401"/>
    </source>
</evidence>
<sequence length="1044" mass="119573">MNNWENFLNLHENRMAPRAYFFSYASEKNAKTFQRELSSHFQLLSGQWNFSYFTNPLLVPEEFYSQEMSDWGNITVPNMWQMEGHGDLQYTDEGFPFPIDVPFVPSDNPTGAYQRSFFLGESWDEKQTIIKFDGVETYFEVYVNGEYVGFSKGSRLTAEFDISSHVKAGNNLLSIRVMQWADSTYIEDQDMWWTGGIFRDVYLVGKEQLHVQDVTVRTDFDDAYQSATLSCKVELENLATAANATLEYALLDGSQVISQGSVDNLTVPSKQTVPNTLTGGNAKTQFSIDVVNPVQWNAENPYLYQLLLTLKDADGKVLEVIPQRVGFRDIKVRDGLFYINNKYVMLHGVNRHDNDHLKGRAVGMDRVEKDLVLMKQHNINSVRTAHYPNDPRFYELCDIYGLFVMGETDVETHGFANVGDLSRITNDAAWEAVFVERIERHIHAQKNHPSIIMWSLGNESGYGCNIRSMYDAAKAIDDTRLVHYEEDRDAEVVDIISTMYSRAQLMNAFGEFPHEKPRIICEYAHAMGNGPGGLTEYQNVFYKHDAIQGHYVWEWCDHGILARDEAGTEFYKYGGDYGDYPNNYNFCMDGLIYPDQTPGPGLKEYKQVIAPVKIRDFNAEDGTFTVDNKLWFSNIDDYTITAEIRAEGETVAVQHIKVEELAENSSRELTLNLPKLDEREVFVNFTVRKDSRTSYSEANHNIAVYQFQAKENTAQLEAFTSNNATTLNVEESRLSYLIKGHNFALNFSKVNGKLTSWLVNGEELIKSEPKLNFFKPMIDNHKQEHDGYWEPAHLQIMQEHFRTLNVEENNGKIEITTTSIIAPPVFDFGMRCEYRYQISAEGQLNVELSGERYGDYPHVIPVIGFDMGINGDFDQVQYYGRGPEENYQDSKQANMIDVYQSTVADMFENYPFPQNNGNRQHVRWAALSSRAGNGIAVKPQQEINFSAWFYTNQNMHQAQHTIELEKSGYITLNLDHQVMGLGSNSWGSEVLDSYRVYMDEFRYGLTLVPFQAGDCNAQHLINHNFGDEFFTVNTPKTQPKLNEA</sequence>
<dbReference type="InterPro" id="IPR036156">
    <property type="entry name" value="Beta-gal/glucu_dom_sf"/>
</dbReference>
<evidence type="ECO:0000256" key="4">
    <source>
        <dbReference type="ARBA" id="ARBA00022801"/>
    </source>
</evidence>
<dbReference type="InterPro" id="IPR023230">
    <property type="entry name" value="Glyco_hydro_2_CS"/>
</dbReference>
<evidence type="ECO:0000256" key="7">
    <source>
        <dbReference type="RuleBase" id="RU361154"/>
    </source>
</evidence>
<dbReference type="InterPro" id="IPR023232">
    <property type="entry name" value="Glyco_hydro_2_AS"/>
</dbReference>
<dbReference type="PANTHER" id="PTHR46323">
    <property type="entry name" value="BETA-GALACTOSIDASE"/>
    <property type="match status" value="1"/>
</dbReference>
<dbReference type="InterPro" id="IPR006104">
    <property type="entry name" value="Glyco_hydro_2_N"/>
</dbReference>
<dbReference type="InterPro" id="IPR006102">
    <property type="entry name" value="Ig-like_GH2"/>
</dbReference>
<dbReference type="Pfam" id="PF00703">
    <property type="entry name" value="Glyco_hydro_2"/>
    <property type="match status" value="1"/>
</dbReference>
<dbReference type="PRINTS" id="PR00132">
    <property type="entry name" value="GLHYDRLASE2"/>
</dbReference>
<dbReference type="EMBL" id="JBANDX010000006">
    <property type="protein sequence ID" value="MEL0608686.1"/>
    <property type="molecule type" value="Genomic_DNA"/>
</dbReference>
<dbReference type="SMART" id="SM01038">
    <property type="entry name" value="Bgal_small_N"/>
    <property type="match status" value="1"/>
</dbReference>
<dbReference type="Pfam" id="PF02836">
    <property type="entry name" value="Glyco_hydro_2_C"/>
    <property type="match status" value="1"/>
</dbReference>
<reference evidence="9 10" key="1">
    <citation type="submission" date="2024-02" db="EMBL/GenBank/DDBJ databases">
        <title>Bacteria isolated from the canopy kelp, Nereocystis luetkeana.</title>
        <authorList>
            <person name="Pfister C.A."/>
            <person name="Younker I.T."/>
            <person name="Light S.H."/>
        </authorList>
    </citation>
    <scope>NUCLEOTIDE SEQUENCE [LARGE SCALE GENOMIC DNA]</scope>
    <source>
        <strain evidence="9 10">TI.1.15</strain>
    </source>
</reference>
<dbReference type="Pfam" id="PF02929">
    <property type="entry name" value="Bgal_small_N"/>
    <property type="match status" value="1"/>
</dbReference>
<dbReference type="SUPFAM" id="SSF74650">
    <property type="entry name" value="Galactose mutarotase-like"/>
    <property type="match status" value="1"/>
</dbReference>
<dbReference type="SUPFAM" id="SSF49785">
    <property type="entry name" value="Galactose-binding domain-like"/>
    <property type="match status" value="1"/>
</dbReference>
<dbReference type="InterPro" id="IPR011013">
    <property type="entry name" value="Gal_mutarotase_sf_dom"/>
</dbReference>
<evidence type="ECO:0000259" key="8">
    <source>
        <dbReference type="SMART" id="SM01038"/>
    </source>
</evidence>